<evidence type="ECO:0000313" key="14">
    <source>
        <dbReference type="Proteomes" id="UP000321947"/>
    </source>
</evidence>
<name>A0A5A7T306_CUCMM</name>
<keyword evidence="4" id="KW-0540">Nuclease</keyword>
<dbReference type="PANTHER" id="PTHR37984">
    <property type="entry name" value="PROTEIN CBG26694"/>
    <property type="match status" value="1"/>
</dbReference>
<keyword evidence="8" id="KW-0511">Multifunctional enzyme</keyword>
<dbReference type="GO" id="GO:0003676">
    <property type="term" value="F:nucleic acid binding"/>
    <property type="evidence" value="ECO:0007669"/>
    <property type="project" value="InterPro"/>
</dbReference>
<keyword evidence="6" id="KW-0378">Hydrolase</keyword>
<dbReference type="FunFam" id="3.30.70.270:FF:000020">
    <property type="entry name" value="Transposon Tf2-6 polyprotein-like Protein"/>
    <property type="match status" value="1"/>
</dbReference>
<dbReference type="Pfam" id="PF17919">
    <property type="entry name" value="RT_RNaseH_2"/>
    <property type="match status" value="1"/>
</dbReference>
<dbReference type="InterPro" id="IPR050951">
    <property type="entry name" value="Retrovirus_Pol_polyprotein"/>
</dbReference>
<sequence length="616" mass="70902">MLFVKKKDGTLRLCIDYIQLNKVKIRNKYPLPRIDDLFDQLRGASLFSKIDLRSGYHQLKVRESDIAKTAFKTRYGHYEFRVMPFGLTNAPAVFMDFMNRIFHQYLDQFVIVFIDDILVYSVDRESHEEHLRIVLQTLRDKQLYAKFSKCEFWLEQVVFLGHVVSAKGVGVDPQKVEAVVNWERPTSATEVRSFLGLAGYYRRFIEDFSRLALPLTAMTRKNAKFEWSDKCEQSFQELKKRLVTAPILALLVTGKDYVIYCDASRLGLGCVLMQDENVIAYALRQLKEHECKANVVADALSRKSRLPKSVLCGIQVALLNELRGSKVVVTTEDSGSLLAQFQVRSSLVTEIVRRQPEDSNLQKKLGKSKKGLEVEFELRTDGAIVKQEMPKWKWKHIIMDFLFGLPRTSSGHDGIWVIVDRLTKTVRFISIKATSTLDQLARLYVDKIVSQYGAPVSIVSDRDPRFTSKFWPSLQKGMGTRLKFSTSFHPYTDGQSEGTIQTLEDMLRACVLQLKGSWDTHLSLMEFAYNNSYQSSIGMAPYEALYGRPCRTPVCWNEVGEQKLVGLELVQITTNNIKLIRENMRIAQDRQKSYADKRQRNLEFQVRDQVFLKLSP</sequence>
<dbReference type="EMBL" id="SSTD01000605">
    <property type="protein sequence ID" value="TYK30406.1"/>
    <property type="molecule type" value="Genomic_DNA"/>
</dbReference>
<keyword evidence="2" id="KW-0808">Transferase</keyword>
<evidence type="ECO:0000256" key="7">
    <source>
        <dbReference type="ARBA" id="ARBA00022918"/>
    </source>
</evidence>
<dbReference type="AlphaFoldDB" id="A0A5A7T306"/>
<feature type="domain" description="Reverse transcriptase" evidence="9">
    <location>
        <begin position="1"/>
        <end position="164"/>
    </location>
</feature>
<dbReference type="GO" id="GO:0004519">
    <property type="term" value="F:endonuclease activity"/>
    <property type="evidence" value="ECO:0007669"/>
    <property type="project" value="UniProtKB-KW"/>
</dbReference>
<dbReference type="GO" id="GO:0015074">
    <property type="term" value="P:DNA integration"/>
    <property type="evidence" value="ECO:0007669"/>
    <property type="project" value="InterPro"/>
</dbReference>
<dbReference type="OrthoDB" id="2013610at2759"/>
<dbReference type="Proteomes" id="UP000321947">
    <property type="component" value="Unassembled WGS sequence"/>
</dbReference>
<dbReference type="Gene3D" id="3.10.10.10">
    <property type="entry name" value="HIV Type 1 Reverse Transcriptase, subunit A, domain 1"/>
    <property type="match status" value="1"/>
</dbReference>
<dbReference type="SUPFAM" id="SSF53098">
    <property type="entry name" value="Ribonuclease H-like"/>
    <property type="match status" value="1"/>
</dbReference>
<dbReference type="Gene3D" id="3.30.70.270">
    <property type="match status" value="2"/>
</dbReference>
<dbReference type="InterPro" id="IPR012337">
    <property type="entry name" value="RNaseH-like_sf"/>
</dbReference>
<dbReference type="InterPro" id="IPR001584">
    <property type="entry name" value="Integrase_cat-core"/>
</dbReference>
<dbReference type="InterPro" id="IPR043502">
    <property type="entry name" value="DNA/RNA_pol_sf"/>
</dbReference>
<dbReference type="Gene3D" id="3.30.420.10">
    <property type="entry name" value="Ribonuclease H-like superfamily/Ribonuclease H"/>
    <property type="match status" value="1"/>
</dbReference>
<evidence type="ECO:0000256" key="2">
    <source>
        <dbReference type="ARBA" id="ARBA00022679"/>
    </source>
</evidence>
<dbReference type="Proteomes" id="UP000321393">
    <property type="component" value="Unassembled WGS sequence"/>
</dbReference>
<evidence type="ECO:0000313" key="13">
    <source>
        <dbReference type="Proteomes" id="UP000321393"/>
    </source>
</evidence>
<evidence type="ECO:0000259" key="9">
    <source>
        <dbReference type="PROSITE" id="PS50878"/>
    </source>
</evidence>
<dbReference type="Pfam" id="PF00078">
    <property type="entry name" value="RVT_1"/>
    <property type="match status" value="1"/>
</dbReference>
<keyword evidence="7" id="KW-0695">RNA-directed DNA polymerase</keyword>
<evidence type="ECO:0000256" key="3">
    <source>
        <dbReference type="ARBA" id="ARBA00022695"/>
    </source>
</evidence>
<feature type="domain" description="Integrase catalytic" evidence="10">
    <location>
        <begin position="386"/>
        <end position="549"/>
    </location>
</feature>
<evidence type="ECO:0000256" key="5">
    <source>
        <dbReference type="ARBA" id="ARBA00022759"/>
    </source>
</evidence>
<reference evidence="13 14" key="1">
    <citation type="submission" date="2019-08" db="EMBL/GenBank/DDBJ databases">
        <title>Draft genome sequences of two oriental melons (Cucumis melo L. var makuwa).</title>
        <authorList>
            <person name="Kwon S.-Y."/>
        </authorList>
    </citation>
    <scope>NUCLEOTIDE SEQUENCE [LARGE SCALE GENOMIC DNA]</scope>
    <source>
        <strain evidence="14">cv. Chang Bougi</strain>
        <strain evidence="13">cv. SW 3</strain>
        <tissue evidence="11">Leaf</tissue>
    </source>
</reference>
<evidence type="ECO:0000256" key="6">
    <source>
        <dbReference type="ARBA" id="ARBA00022801"/>
    </source>
</evidence>
<gene>
    <name evidence="12" type="ORF">E5676_scaffold349G00050</name>
    <name evidence="11" type="ORF">E6C27_scaffold56G002170</name>
</gene>
<dbReference type="GO" id="GO:0006508">
    <property type="term" value="P:proteolysis"/>
    <property type="evidence" value="ECO:0007669"/>
    <property type="project" value="UniProtKB-KW"/>
</dbReference>
<dbReference type="CDD" id="cd01647">
    <property type="entry name" value="RT_LTR"/>
    <property type="match status" value="1"/>
</dbReference>
<organism evidence="11 13">
    <name type="scientific">Cucumis melo var. makuwa</name>
    <name type="common">Oriental melon</name>
    <dbReference type="NCBI Taxonomy" id="1194695"/>
    <lineage>
        <taxon>Eukaryota</taxon>
        <taxon>Viridiplantae</taxon>
        <taxon>Streptophyta</taxon>
        <taxon>Embryophyta</taxon>
        <taxon>Tracheophyta</taxon>
        <taxon>Spermatophyta</taxon>
        <taxon>Magnoliopsida</taxon>
        <taxon>eudicotyledons</taxon>
        <taxon>Gunneridae</taxon>
        <taxon>Pentapetalae</taxon>
        <taxon>rosids</taxon>
        <taxon>fabids</taxon>
        <taxon>Cucurbitales</taxon>
        <taxon>Cucurbitaceae</taxon>
        <taxon>Benincaseae</taxon>
        <taxon>Cucumis</taxon>
    </lineage>
</organism>
<evidence type="ECO:0000259" key="10">
    <source>
        <dbReference type="PROSITE" id="PS50994"/>
    </source>
</evidence>
<dbReference type="PANTHER" id="PTHR37984:SF5">
    <property type="entry name" value="PROTEIN NYNRIN-LIKE"/>
    <property type="match status" value="1"/>
</dbReference>
<keyword evidence="1" id="KW-0645">Protease</keyword>
<dbReference type="GO" id="GO:0008233">
    <property type="term" value="F:peptidase activity"/>
    <property type="evidence" value="ECO:0007669"/>
    <property type="project" value="UniProtKB-KW"/>
</dbReference>
<evidence type="ECO:0000313" key="11">
    <source>
        <dbReference type="EMBL" id="KAA0036001.1"/>
    </source>
</evidence>
<proteinExistence type="predicted"/>
<protein>
    <submittedName>
        <fullName evidence="11">DNA/RNA polymerases superfamily protein</fullName>
    </submittedName>
</protein>
<comment type="caution">
    <text evidence="11">The sequence shown here is derived from an EMBL/GenBank/DDBJ whole genome shotgun (WGS) entry which is preliminary data.</text>
</comment>
<dbReference type="InterPro" id="IPR041577">
    <property type="entry name" value="RT_RNaseH_2"/>
</dbReference>
<dbReference type="PROSITE" id="PS50878">
    <property type="entry name" value="RT_POL"/>
    <property type="match status" value="1"/>
</dbReference>
<dbReference type="SUPFAM" id="SSF56672">
    <property type="entry name" value="DNA/RNA polymerases"/>
    <property type="match status" value="1"/>
</dbReference>
<dbReference type="InterPro" id="IPR043128">
    <property type="entry name" value="Rev_trsase/Diguanyl_cyclase"/>
</dbReference>
<keyword evidence="3" id="KW-0548">Nucleotidyltransferase</keyword>
<dbReference type="InterPro" id="IPR036397">
    <property type="entry name" value="RNaseH_sf"/>
</dbReference>
<evidence type="ECO:0000313" key="12">
    <source>
        <dbReference type="EMBL" id="TYK30406.1"/>
    </source>
</evidence>
<dbReference type="EMBL" id="SSTE01019881">
    <property type="protein sequence ID" value="KAA0036001.1"/>
    <property type="molecule type" value="Genomic_DNA"/>
</dbReference>
<keyword evidence="5" id="KW-0255">Endonuclease</keyword>
<evidence type="ECO:0000256" key="8">
    <source>
        <dbReference type="ARBA" id="ARBA00023268"/>
    </source>
</evidence>
<dbReference type="PROSITE" id="PS50994">
    <property type="entry name" value="INTEGRASE"/>
    <property type="match status" value="1"/>
</dbReference>
<dbReference type="InterPro" id="IPR000477">
    <property type="entry name" value="RT_dom"/>
</dbReference>
<evidence type="ECO:0000256" key="4">
    <source>
        <dbReference type="ARBA" id="ARBA00022722"/>
    </source>
</evidence>
<dbReference type="GO" id="GO:0003964">
    <property type="term" value="F:RNA-directed DNA polymerase activity"/>
    <property type="evidence" value="ECO:0007669"/>
    <property type="project" value="UniProtKB-KW"/>
</dbReference>
<accession>A0A5A7T306</accession>
<dbReference type="FunFam" id="3.10.10.10:FF:000007">
    <property type="entry name" value="Retrovirus-related Pol polyprotein from transposon 17.6-like Protein"/>
    <property type="match status" value="1"/>
</dbReference>
<evidence type="ECO:0000256" key="1">
    <source>
        <dbReference type="ARBA" id="ARBA00022670"/>
    </source>
</evidence>